<gene>
    <name evidence="2" type="primary">RvY_10344-1</name>
    <name evidence="2" type="synonym">RvY_10344.1</name>
    <name evidence="2" type="ORF">RvY_10344</name>
</gene>
<protein>
    <submittedName>
        <fullName evidence="2">Uncharacterized protein</fullName>
    </submittedName>
</protein>
<comment type="caution">
    <text evidence="2">The sequence shown here is derived from an EMBL/GenBank/DDBJ whole genome shotgun (WGS) entry which is preliminary data.</text>
</comment>
<feature type="compositionally biased region" description="Polar residues" evidence="1">
    <location>
        <begin position="67"/>
        <end position="79"/>
    </location>
</feature>
<name>A0A1D1VEJ1_RAMVA</name>
<evidence type="ECO:0000313" key="3">
    <source>
        <dbReference type="Proteomes" id="UP000186922"/>
    </source>
</evidence>
<accession>A0A1D1VEJ1</accession>
<dbReference type="AlphaFoldDB" id="A0A1D1VEJ1"/>
<evidence type="ECO:0000256" key="1">
    <source>
        <dbReference type="SAM" id="MobiDB-lite"/>
    </source>
</evidence>
<reference evidence="2 3" key="1">
    <citation type="journal article" date="2016" name="Nat. Commun.">
        <title>Extremotolerant tardigrade genome and improved radiotolerance of human cultured cells by tardigrade-unique protein.</title>
        <authorList>
            <person name="Hashimoto T."/>
            <person name="Horikawa D.D."/>
            <person name="Saito Y."/>
            <person name="Kuwahara H."/>
            <person name="Kozuka-Hata H."/>
            <person name="Shin-I T."/>
            <person name="Minakuchi Y."/>
            <person name="Ohishi K."/>
            <person name="Motoyama A."/>
            <person name="Aizu T."/>
            <person name="Enomoto A."/>
            <person name="Kondo K."/>
            <person name="Tanaka S."/>
            <person name="Hara Y."/>
            <person name="Koshikawa S."/>
            <person name="Sagara H."/>
            <person name="Miura T."/>
            <person name="Yokobori S."/>
            <person name="Miyagawa K."/>
            <person name="Suzuki Y."/>
            <person name="Kubo T."/>
            <person name="Oyama M."/>
            <person name="Kohara Y."/>
            <person name="Fujiyama A."/>
            <person name="Arakawa K."/>
            <person name="Katayama T."/>
            <person name="Toyoda A."/>
            <person name="Kunieda T."/>
        </authorList>
    </citation>
    <scope>NUCLEOTIDE SEQUENCE [LARGE SCALE GENOMIC DNA]</scope>
    <source>
        <strain evidence="2 3">YOKOZUNA-1</strain>
    </source>
</reference>
<dbReference type="Proteomes" id="UP000186922">
    <property type="component" value="Unassembled WGS sequence"/>
</dbReference>
<organism evidence="2 3">
    <name type="scientific">Ramazzottius varieornatus</name>
    <name type="common">Water bear</name>
    <name type="synonym">Tardigrade</name>
    <dbReference type="NCBI Taxonomy" id="947166"/>
    <lineage>
        <taxon>Eukaryota</taxon>
        <taxon>Metazoa</taxon>
        <taxon>Ecdysozoa</taxon>
        <taxon>Tardigrada</taxon>
        <taxon>Eutardigrada</taxon>
        <taxon>Parachela</taxon>
        <taxon>Hypsibioidea</taxon>
        <taxon>Ramazzottiidae</taxon>
        <taxon>Ramazzottius</taxon>
    </lineage>
</organism>
<dbReference type="EMBL" id="BDGG01000005">
    <property type="protein sequence ID" value="GAU99320.1"/>
    <property type="molecule type" value="Genomic_DNA"/>
</dbReference>
<proteinExistence type="predicted"/>
<sequence>MGIPKPVSARLLFVVSGIIFLGFISTAHGQKFQYSKGWMPGGKRSGMLENFLSADEPIPAHPAETEGVTSLANDQPTPSTDDDLLAPTASASLGKRYPFHYYRIGKRGDLVPARYRAPGLARAMKLLPRLGVSTSSRRLY</sequence>
<dbReference type="OrthoDB" id="10648432at2759"/>
<evidence type="ECO:0000313" key="2">
    <source>
        <dbReference type="EMBL" id="GAU99320.1"/>
    </source>
</evidence>
<keyword evidence="3" id="KW-1185">Reference proteome</keyword>
<feature type="region of interest" description="Disordered" evidence="1">
    <location>
        <begin position="57"/>
        <end position="87"/>
    </location>
</feature>